<dbReference type="SUPFAM" id="SSF46689">
    <property type="entry name" value="Homeodomain-like"/>
    <property type="match status" value="1"/>
</dbReference>
<dbReference type="Pfam" id="PF12833">
    <property type="entry name" value="HTH_18"/>
    <property type="match status" value="1"/>
</dbReference>
<name>A0ABV9A941_9ACTN</name>
<comment type="caution">
    <text evidence="5">The sequence shown here is derived from an EMBL/GenBank/DDBJ whole genome shotgun (WGS) entry which is preliminary data.</text>
</comment>
<sequence length="335" mass="36716">MRSIHHPVEAVMTDNPEQRLRVEHFEFGTSDPATAECVTKEMYGECRQSPGSAEGFTFSFRRTNAGGMSLDHLVHTMDTRADFTVHGKLMFVFVTGGIFSIASDGQETRLRIGDTALYPAEVPIRLGWDRLRAEILCVPEEAVDRAVAEHDGDSEVRFLGTRPVSPEMDRFWRSTVGFVSHQLETPDSPLCSPLVRAQTLSLLGAAAVRAFPNTTMTADYRPGPGQASSAAVRQAVDFIDAHADQPITPDDIAAAAATTLEALEAAFTRHHGTSPLGYLRRVRLERAHRDLQSTDPTTGATVPHIATRWGFPQSGAFAARYHDVYGRPPGHTLHT</sequence>
<dbReference type="InterPro" id="IPR050204">
    <property type="entry name" value="AraC_XylS_family_regulators"/>
</dbReference>
<evidence type="ECO:0000313" key="6">
    <source>
        <dbReference type="Proteomes" id="UP001595997"/>
    </source>
</evidence>
<evidence type="ECO:0000256" key="1">
    <source>
        <dbReference type="ARBA" id="ARBA00023015"/>
    </source>
</evidence>
<dbReference type="InterPro" id="IPR018060">
    <property type="entry name" value="HTH_AraC"/>
</dbReference>
<dbReference type="PROSITE" id="PS01124">
    <property type="entry name" value="HTH_ARAC_FAMILY_2"/>
    <property type="match status" value="1"/>
</dbReference>
<dbReference type="Pfam" id="PF14525">
    <property type="entry name" value="AraC_binding_2"/>
    <property type="match status" value="1"/>
</dbReference>
<dbReference type="InterPro" id="IPR035418">
    <property type="entry name" value="AraC-bd_2"/>
</dbReference>
<keyword evidence="1" id="KW-0805">Transcription regulation</keyword>
<reference evidence="6" key="1">
    <citation type="journal article" date="2019" name="Int. J. Syst. Evol. Microbiol.">
        <title>The Global Catalogue of Microorganisms (GCM) 10K type strain sequencing project: providing services to taxonomists for standard genome sequencing and annotation.</title>
        <authorList>
            <consortium name="The Broad Institute Genomics Platform"/>
            <consortium name="The Broad Institute Genome Sequencing Center for Infectious Disease"/>
            <person name="Wu L."/>
            <person name="Ma J."/>
        </authorList>
    </citation>
    <scope>NUCLEOTIDE SEQUENCE [LARGE SCALE GENOMIC DNA]</scope>
    <source>
        <strain evidence="6">CGMCC 4.7357</strain>
    </source>
</reference>
<evidence type="ECO:0000256" key="2">
    <source>
        <dbReference type="ARBA" id="ARBA00023125"/>
    </source>
</evidence>
<evidence type="ECO:0000259" key="4">
    <source>
        <dbReference type="PROSITE" id="PS01124"/>
    </source>
</evidence>
<evidence type="ECO:0000313" key="5">
    <source>
        <dbReference type="EMBL" id="MFC4495215.1"/>
    </source>
</evidence>
<accession>A0ABV9A941</accession>
<dbReference type="EMBL" id="JBHSFH010000006">
    <property type="protein sequence ID" value="MFC4495215.1"/>
    <property type="molecule type" value="Genomic_DNA"/>
</dbReference>
<dbReference type="Gene3D" id="1.10.10.60">
    <property type="entry name" value="Homeodomain-like"/>
    <property type="match status" value="1"/>
</dbReference>
<protein>
    <submittedName>
        <fullName evidence="5">AraC family transcriptional regulator</fullName>
    </submittedName>
</protein>
<dbReference type="Proteomes" id="UP001595997">
    <property type="component" value="Unassembled WGS sequence"/>
</dbReference>
<keyword evidence="3" id="KW-0804">Transcription</keyword>
<dbReference type="RefSeq" id="WP_386447615.1">
    <property type="nucleotide sequence ID" value="NZ_JBHSFH010000006.1"/>
</dbReference>
<feature type="domain" description="HTH araC/xylS-type" evidence="4">
    <location>
        <begin position="233"/>
        <end position="335"/>
    </location>
</feature>
<dbReference type="SMART" id="SM00342">
    <property type="entry name" value="HTH_ARAC"/>
    <property type="match status" value="1"/>
</dbReference>
<dbReference type="InterPro" id="IPR009057">
    <property type="entry name" value="Homeodomain-like_sf"/>
</dbReference>
<keyword evidence="2" id="KW-0238">DNA-binding</keyword>
<evidence type="ECO:0000256" key="3">
    <source>
        <dbReference type="ARBA" id="ARBA00023163"/>
    </source>
</evidence>
<dbReference type="PANTHER" id="PTHR46796">
    <property type="entry name" value="HTH-TYPE TRANSCRIPTIONAL ACTIVATOR RHAS-RELATED"/>
    <property type="match status" value="1"/>
</dbReference>
<gene>
    <name evidence="5" type="ORF">ACFPA8_13845</name>
</gene>
<proteinExistence type="predicted"/>
<keyword evidence="6" id="KW-1185">Reference proteome</keyword>
<organism evidence="5 6">
    <name type="scientific">Streptomyces ovatisporus</name>
    <dbReference type="NCBI Taxonomy" id="1128682"/>
    <lineage>
        <taxon>Bacteria</taxon>
        <taxon>Bacillati</taxon>
        <taxon>Actinomycetota</taxon>
        <taxon>Actinomycetes</taxon>
        <taxon>Kitasatosporales</taxon>
        <taxon>Streptomycetaceae</taxon>
        <taxon>Streptomyces</taxon>
    </lineage>
</organism>